<evidence type="ECO:0000259" key="10">
    <source>
        <dbReference type="PROSITE" id="PS51278"/>
    </source>
</evidence>
<feature type="binding site" evidence="9">
    <location>
        <begin position="365"/>
        <end position="366"/>
    </location>
    <ligand>
        <name>ATP</name>
        <dbReference type="ChEBI" id="CHEBI:30616"/>
    </ligand>
</feature>
<evidence type="ECO:0000256" key="7">
    <source>
        <dbReference type="ARBA" id="ARBA00048741"/>
    </source>
</evidence>
<feature type="domain" description="Glutamine amidotransferase type-2" evidence="10">
    <location>
        <begin position="2"/>
        <end position="212"/>
    </location>
</feature>
<dbReference type="InterPro" id="IPR017932">
    <property type="entry name" value="GATase_2_dom"/>
</dbReference>
<dbReference type="InterPro" id="IPR014729">
    <property type="entry name" value="Rossmann-like_a/b/a_fold"/>
</dbReference>
<dbReference type="Proteomes" id="UP000474778">
    <property type="component" value="Unassembled WGS sequence"/>
</dbReference>
<reference evidence="11 12" key="1">
    <citation type="submission" date="2019-12" db="EMBL/GenBank/DDBJ databases">
        <title>Shewanella insulae sp. nov., isolated from a tidal flat.</title>
        <authorList>
            <person name="Yoon J.-H."/>
        </authorList>
    </citation>
    <scope>NUCLEOTIDE SEQUENCE [LARGE SCALE GENOMIC DNA]</scope>
    <source>
        <strain evidence="11 12">JBTF-M18</strain>
    </source>
</reference>
<evidence type="ECO:0000256" key="6">
    <source>
        <dbReference type="ARBA" id="ARBA00022962"/>
    </source>
</evidence>
<dbReference type="EMBL" id="WRPA01000013">
    <property type="protein sequence ID" value="MXR69904.1"/>
    <property type="molecule type" value="Genomic_DNA"/>
</dbReference>
<feature type="active site" description="For GATase activity" evidence="8">
    <location>
        <position position="2"/>
    </location>
</feature>
<dbReference type="PIRSF" id="PIRSF001589">
    <property type="entry name" value="Asn_synthetase_glu-h"/>
    <property type="match status" value="1"/>
</dbReference>
<dbReference type="InterPro" id="IPR017535">
    <property type="entry name" value="Asparagine_synth"/>
</dbReference>
<keyword evidence="8" id="KW-0061">Asparagine biosynthesis</keyword>
<comment type="catalytic activity">
    <reaction evidence="7">
        <text>L-aspartate + L-glutamine + ATP + H2O = L-asparagine + L-glutamate + AMP + diphosphate + H(+)</text>
        <dbReference type="Rhea" id="RHEA:12228"/>
        <dbReference type="ChEBI" id="CHEBI:15377"/>
        <dbReference type="ChEBI" id="CHEBI:15378"/>
        <dbReference type="ChEBI" id="CHEBI:29985"/>
        <dbReference type="ChEBI" id="CHEBI:29991"/>
        <dbReference type="ChEBI" id="CHEBI:30616"/>
        <dbReference type="ChEBI" id="CHEBI:33019"/>
        <dbReference type="ChEBI" id="CHEBI:58048"/>
        <dbReference type="ChEBI" id="CHEBI:58359"/>
        <dbReference type="ChEBI" id="CHEBI:456215"/>
        <dbReference type="EC" id="6.3.5.4"/>
    </reaction>
</comment>
<dbReference type="NCBIfam" id="TIGR01536">
    <property type="entry name" value="asn_synth_AEB"/>
    <property type="match status" value="1"/>
</dbReference>
<feature type="binding site" evidence="9">
    <location>
        <position position="262"/>
    </location>
    <ligand>
        <name>ATP</name>
        <dbReference type="ChEBI" id="CHEBI:30616"/>
    </ligand>
</feature>
<dbReference type="GO" id="GO:0005524">
    <property type="term" value="F:ATP binding"/>
    <property type="evidence" value="ECO:0007669"/>
    <property type="project" value="UniProtKB-KW"/>
</dbReference>
<evidence type="ECO:0000256" key="2">
    <source>
        <dbReference type="ARBA" id="ARBA00005752"/>
    </source>
</evidence>
<dbReference type="PROSITE" id="PS51278">
    <property type="entry name" value="GATASE_TYPE_2"/>
    <property type="match status" value="1"/>
</dbReference>
<comment type="pathway">
    <text evidence="1">Amino-acid biosynthesis; L-asparagine biosynthesis; L-asparagine from L-aspartate (L-Gln route): step 1/1.</text>
</comment>
<name>A0A6L7I1T6_9GAMM</name>
<evidence type="ECO:0000313" key="11">
    <source>
        <dbReference type="EMBL" id="MXR69904.1"/>
    </source>
</evidence>
<protein>
    <recommendedName>
        <fullName evidence="3">asparagine synthase (glutamine-hydrolyzing)</fullName>
        <ecNumber evidence="3">6.3.5.4</ecNumber>
    </recommendedName>
</protein>
<dbReference type="InterPro" id="IPR029055">
    <property type="entry name" value="Ntn_hydrolases_N"/>
</dbReference>
<dbReference type="PANTHER" id="PTHR43284">
    <property type="entry name" value="ASPARAGINE SYNTHETASE (GLUTAMINE-HYDROLYZING)"/>
    <property type="match status" value="1"/>
</dbReference>
<dbReference type="GO" id="GO:0004066">
    <property type="term" value="F:asparagine synthase (glutamine-hydrolyzing) activity"/>
    <property type="evidence" value="ECO:0007669"/>
    <property type="project" value="UniProtKB-EC"/>
</dbReference>
<dbReference type="InterPro" id="IPR001962">
    <property type="entry name" value="Asn_synthase"/>
</dbReference>
<dbReference type="CDD" id="cd00712">
    <property type="entry name" value="AsnB"/>
    <property type="match status" value="1"/>
</dbReference>
<sequence>MCGIAGELSFTNAVEVNHVATMLDKLAPRGPDGQGLYSQGACCLGHRRLKIIDLSEHGAQPMVDAELGLTLVFNGCIYNYRALRAELTEMGYRFFSHSDSEVILKAYAQWGRRCVEKFNGMFAFAIYERDTGRLFIARDRLGIKPLYYLNNGHSLIFASSLPALLRHPAADTEIDPQALNHYLCFRAIVGDKTLFKQIHKLEAAHWMLVRPDGQVDHQSYWHLSPGSSLETETEETWSQQLEQKLYESAKRRLEADVPVGVLLSGGLDSSLIVGLLHELGQKEIHTFSIGFDDVEDELGNEFKYSDLIAEHYQTRHQKITVSHSELITHLPDCVMAMSEPMVSHDVIGFYLLSKTVSQHVKVVQSGQGADEVFGGYHWHPPMVDATTENEAQTYQDAYFSWQYSEYQQLVAEPLLDGDHAGDYVRNYFAQCPAELAIDKTLMLDTQVMLIDDPVKRVDNMTMAFGLEARVPFLDHELVELANRIPFELKLKEGGKYLLKQVARRIIPHQVIDRPKGYFPVPGLRNMQGPYLALAKEVFSRPEARARGIFNMDYIDAMLASPEQQLTRFGSRLWQVTLLELWLQLHLDKDT</sequence>
<keyword evidence="4 9" id="KW-0547">Nucleotide-binding</keyword>
<feature type="binding site" evidence="9">
    <location>
        <position position="99"/>
    </location>
    <ligand>
        <name>L-glutamine</name>
        <dbReference type="ChEBI" id="CHEBI:58359"/>
    </ligand>
</feature>
<organism evidence="11 12">
    <name type="scientific">Shewanella insulae</name>
    <dbReference type="NCBI Taxonomy" id="2681496"/>
    <lineage>
        <taxon>Bacteria</taxon>
        <taxon>Pseudomonadati</taxon>
        <taxon>Pseudomonadota</taxon>
        <taxon>Gammaproteobacteria</taxon>
        <taxon>Alteromonadales</taxon>
        <taxon>Shewanellaceae</taxon>
        <taxon>Shewanella</taxon>
    </lineage>
</organism>
<keyword evidence="6 8" id="KW-0315">Glutamine amidotransferase</keyword>
<comment type="similarity">
    <text evidence="2">Belongs to the asparagine synthetase family.</text>
</comment>
<dbReference type="InterPro" id="IPR006426">
    <property type="entry name" value="Asn_synth_AEB"/>
</dbReference>
<dbReference type="Gene3D" id="3.40.50.620">
    <property type="entry name" value="HUPs"/>
    <property type="match status" value="1"/>
</dbReference>
<dbReference type="PANTHER" id="PTHR43284:SF1">
    <property type="entry name" value="ASPARAGINE SYNTHETASE"/>
    <property type="match status" value="1"/>
</dbReference>
<keyword evidence="12" id="KW-1185">Reference proteome</keyword>
<evidence type="ECO:0000256" key="1">
    <source>
        <dbReference type="ARBA" id="ARBA00005187"/>
    </source>
</evidence>
<dbReference type="GO" id="GO:0006529">
    <property type="term" value="P:asparagine biosynthetic process"/>
    <property type="evidence" value="ECO:0007669"/>
    <property type="project" value="UniProtKB-KW"/>
</dbReference>
<evidence type="ECO:0000256" key="9">
    <source>
        <dbReference type="PIRSR" id="PIRSR001589-2"/>
    </source>
</evidence>
<gene>
    <name evidence="11" type="ORF">GNT65_14675</name>
</gene>
<feature type="binding site" evidence="9">
    <location>
        <position position="289"/>
    </location>
    <ligand>
        <name>ATP</name>
        <dbReference type="ChEBI" id="CHEBI:30616"/>
    </ligand>
</feature>
<keyword evidence="8" id="KW-0028">Amino-acid biosynthesis</keyword>
<dbReference type="GO" id="GO:0005829">
    <property type="term" value="C:cytosol"/>
    <property type="evidence" value="ECO:0007669"/>
    <property type="project" value="TreeGrafter"/>
</dbReference>
<dbReference type="InterPro" id="IPR051786">
    <property type="entry name" value="ASN_synthetase/amidase"/>
</dbReference>
<proteinExistence type="inferred from homology"/>
<keyword evidence="11" id="KW-0808">Transferase</keyword>
<dbReference type="Pfam" id="PF13537">
    <property type="entry name" value="GATase_7"/>
    <property type="match status" value="1"/>
</dbReference>
<comment type="caution">
    <text evidence="11">The sequence shown here is derived from an EMBL/GenBank/DDBJ whole genome shotgun (WGS) entry which is preliminary data.</text>
</comment>
<accession>A0A6L7I1T6</accession>
<dbReference type="EC" id="6.3.5.4" evidence="3"/>
<dbReference type="CDD" id="cd01991">
    <property type="entry name" value="Asn_synthase_B_C"/>
    <property type="match status" value="1"/>
</dbReference>
<dbReference type="Pfam" id="PF00733">
    <property type="entry name" value="Asn_synthase"/>
    <property type="match status" value="1"/>
</dbReference>
<dbReference type="AlphaFoldDB" id="A0A6L7I1T6"/>
<evidence type="ECO:0000256" key="5">
    <source>
        <dbReference type="ARBA" id="ARBA00022840"/>
    </source>
</evidence>
<evidence type="ECO:0000256" key="4">
    <source>
        <dbReference type="ARBA" id="ARBA00022741"/>
    </source>
</evidence>
<dbReference type="RefSeq" id="WP_160797469.1">
    <property type="nucleotide sequence ID" value="NZ_WRPA01000013.1"/>
</dbReference>
<dbReference type="NCBIfam" id="TIGR03104">
    <property type="entry name" value="trio_amidotrans"/>
    <property type="match status" value="1"/>
</dbReference>
<evidence type="ECO:0000256" key="8">
    <source>
        <dbReference type="PIRSR" id="PIRSR001589-1"/>
    </source>
</evidence>
<dbReference type="GO" id="GO:0016740">
    <property type="term" value="F:transferase activity"/>
    <property type="evidence" value="ECO:0007669"/>
    <property type="project" value="UniProtKB-KW"/>
</dbReference>
<evidence type="ECO:0000256" key="3">
    <source>
        <dbReference type="ARBA" id="ARBA00012737"/>
    </source>
</evidence>
<dbReference type="InterPro" id="IPR033738">
    <property type="entry name" value="AsnB_N"/>
</dbReference>
<evidence type="ECO:0000313" key="12">
    <source>
        <dbReference type="Proteomes" id="UP000474778"/>
    </source>
</evidence>
<dbReference type="SUPFAM" id="SSF52402">
    <property type="entry name" value="Adenine nucleotide alpha hydrolases-like"/>
    <property type="match status" value="1"/>
</dbReference>
<dbReference type="Gene3D" id="3.60.20.10">
    <property type="entry name" value="Glutamine Phosphoribosylpyrophosphate, subunit 1, domain 1"/>
    <property type="match status" value="1"/>
</dbReference>
<keyword evidence="5 9" id="KW-0067">ATP-binding</keyword>
<dbReference type="SUPFAM" id="SSF56235">
    <property type="entry name" value="N-terminal nucleophile aminohydrolases (Ntn hydrolases)"/>
    <property type="match status" value="1"/>
</dbReference>